<evidence type="ECO:0000313" key="9">
    <source>
        <dbReference type="EMBL" id="SHG21462.1"/>
    </source>
</evidence>
<protein>
    <recommendedName>
        <fullName evidence="6">Transport permease protein</fullName>
    </recommendedName>
</protein>
<feature type="transmembrane region" description="Helical" evidence="6">
    <location>
        <begin position="171"/>
        <end position="197"/>
    </location>
</feature>
<evidence type="ECO:0000256" key="5">
    <source>
        <dbReference type="ARBA" id="ARBA00023251"/>
    </source>
</evidence>
<keyword evidence="5" id="KW-0046">Antibiotic resistance</keyword>
<feature type="domain" description="ABC transmembrane type-2" evidence="8">
    <location>
        <begin position="57"/>
        <end position="291"/>
    </location>
</feature>
<dbReference type="STRING" id="2017.SAMN05444320_10732"/>
<keyword evidence="3 6" id="KW-1133">Transmembrane helix</keyword>
<evidence type="ECO:0000313" key="10">
    <source>
        <dbReference type="Proteomes" id="UP000184501"/>
    </source>
</evidence>
<dbReference type="PROSITE" id="PS51012">
    <property type="entry name" value="ABC_TM2"/>
    <property type="match status" value="1"/>
</dbReference>
<evidence type="ECO:0000256" key="2">
    <source>
        <dbReference type="ARBA" id="ARBA00022692"/>
    </source>
</evidence>
<evidence type="ECO:0000256" key="1">
    <source>
        <dbReference type="ARBA" id="ARBA00004141"/>
    </source>
</evidence>
<keyword evidence="6" id="KW-0813">Transport</keyword>
<feature type="region of interest" description="Disordered" evidence="7">
    <location>
        <begin position="1"/>
        <end position="24"/>
    </location>
</feature>
<dbReference type="PANTHER" id="PTHR43229:SF2">
    <property type="entry name" value="NODULATION PROTEIN J"/>
    <property type="match status" value="1"/>
</dbReference>
<dbReference type="InterPro" id="IPR000412">
    <property type="entry name" value="ABC_2_transport"/>
</dbReference>
<gene>
    <name evidence="9" type="ORF">SAMN05444320_10732</name>
</gene>
<keyword evidence="6" id="KW-1003">Cell membrane</keyword>
<organism evidence="9 10">
    <name type="scientific">Streptoalloteichus hindustanus</name>
    <dbReference type="NCBI Taxonomy" id="2017"/>
    <lineage>
        <taxon>Bacteria</taxon>
        <taxon>Bacillati</taxon>
        <taxon>Actinomycetota</taxon>
        <taxon>Actinomycetes</taxon>
        <taxon>Pseudonocardiales</taxon>
        <taxon>Pseudonocardiaceae</taxon>
        <taxon>Streptoalloteichus</taxon>
    </lineage>
</organism>
<dbReference type="GO" id="GO:0046677">
    <property type="term" value="P:response to antibiotic"/>
    <property type="evidence" value="ECO:0007669"/>
    <property type="project" value="UniProtKB-KW"/>
</dbReference>
<dbReference type="OrthoDB" id="3370990at2"/>
<dbReference type="Proteomes" id="UP000184501">
    <property type="component" value="Unassembled WGS sequence"/>
</dbReference>
<keyword evidence="4 6" id="KW-0472">Membrane</keyword>
<name>A0A1M5HZZ3_STRHI</name>
<dbReference type="InterPro" id="IPR047817">
    <property type="entry name" value="ABC2_TM_bact-type"/>
</dbReference>
<comment type="subcellular location">
    <subcellularLocation>
        <location evidence="6">Cell membrane</location>
        <topology evidence="6">Multi-pass membrane protein</topology>
    </subcellularLocation>
    <subcellularLocation>
        <location evidence="1">Membrane</location>
        <topology evidence="1">Multi-pass membrane protein</topology>
    </subcellularLocation>
</comment>
<dbReference type="GO" id="GO:0043190">
    <property type="term" value="C:ATP-binding cassette (ABC) transporter complex"/>
    <property type="evidence" value="ECO:0007669"/>
    <property type="project" value="InterPro"/>
</dbReference>
<proteinExistence type="inferred from homology"/>
<evidence type="ECO:0000256" key="7">
    <source>
        <dbReference type="SAM" id="MobiDB-lite"/>
    </source>
</evidence>
<evidence type="ECO:0000259" key="8">
    <source>
        <dbReference type="PROSITE" id="PS51012"/>
    </source>
</evidence>
<dbReference type="PIRSF" id="PIRSF006648">
    <property type="entry name" value="DrrB"/>
    <property type="match status" value="1"/>
</dbReference>
<dbReference type="PANTHER" id="PTHR43229">
    <property type="entry name" value="NODULATION PROTEIN J"/>
    <property type="match status" value="1"/>
</dbReference>
<keyword evidence="2 6" id="KW-0812">Transmembrane</keyword>
<evidence type="ECO:0000256" key="6">
    <source>
        <dbReference type="RuleBase" id="RU361157"/>
    </source>
</evidence>
<dbReference type="RefSeq" id="WP_083959999.1">
    <property type="nucleotide sequence ID" value="NZ_FQVN01000007.1"/>
</dbReference>
<dbReference type="InterPro" id="IPR013525">
    <property type="entry name" value="ABC2_TM"/>
</dbReference>
<feature type="transmembrane region" description="Helical" evidence="6">
    <location>
        <begin position="92"/>
        <end position="114"/>
    </location>
</feature>
<dbReference type="Pfam" id="PF01061">
    <property type="entry name" value="ABC2_membrane"/>
    <property type="match status" value="1"/>
</dbReference>
<dbReference type="AlphaFoldDB" id="A0A1M5HZZ3"/>
<feature type="transmembrane region" description="Helical" evidence="6">
    <location>
        <begin position="265"/>
        <end position="285"/>
    </location>
</feature>
<keyword evidence="10" id="KW-1185">Reference proteome</keyword>
<accession>A0A1M5HZZ3</accession>
<evidence type="ECO:0000256" key="3">
    <source>
        <dbReference type="ARBA" id="ARBA00022989"/>
    </source>
</evidence>
<feature type="transmembrane region" description="Helical" evidence="6">
    <location>
        <begin position="204"/>
        <end position="222"/>
    </location>
</feature>
<evidence type="ECO:0000256" key="4">
    <source>
        <dbReference type="ARBA" id="ARBA00023136"/>
    </source>
</evidence>
<dbReference type="GO" id="GO:0140359">
    <property type="term" value="F:ABC-type transporter activity"/>
    <property type="evidence" value="ECO:0007669"/>
    <property type="project" value="InterPro"/>
</dbReference>
<feature type="transmembrane region" description="Helical" evidence="6">
    <location>
        <begin position="147"/>
        <end position="165"/>
    </location>
</feature>
<dbReference type="InterPro" id="IPR051784">
    <property type="entry name" value="Nod_factor_ABC_transporter"/>
</dbReference>
<feature type="transmembrane region" description="Helical" evidence="6">
    <location>
        <begin position="59"/>
        <end position="80"/>
    </location>
</feature>
<comment type="similarity">
    <text evidence="6">Belongs to the ABC-2 integral membrane protein family.</text>
</comment>
<dbReference type="EMBL" id="FQVN01000007">
    <property type="protein sequence ID" value="SHG21462.1"/>
    <property type="molecule type" value="Genomic_DNA"/>
</dbReference>
<sequence>MTRAHDPHGDLVSGGSGVGVLAPTRPPETPLARLRWAVVDGWTVTRRDLTHWIRSPEEVLGGLTFPVVSVLLFGYVLGSAMVVPGGGDYREFLMPGLFGMTMVFGMVITASAVVTDTSRGVTDRFRSMPMAPSAVVAGRSVADMIRAALDLTALLGCGLLVGWRAHGGVAAFLAAVGLLLLLRFALIWVGIYVGLLLRTPESATTLMTLVLPFAMIANTFVAPELMPSWLGVVAEVNPMSATVAATRELFGNPGLGGGSWLARNALLMAVVWPVALVAVFFPLSVRRFRDMSR</sequence>
<reference evidence="9 10" key="1">
    <citation type="submission" date="2016-11" db="EMBL/GenBank/DDBJ databases">
        <authorList>
            <person name="Jaros S."/>
            <person name="Januszkiewicz K."/>
            <person name="Wedrychowicz H."/>
        </authorList>
    </citation>
    <scope>NUCLEOTIDE SEQUENCE [LARGE SCALE GENOMIC DNA]</scope>
    <source>
        <strain evidence="9 10">DSM 44523</strain>
    </source>
</reference>